<feature type="region of interest" description="Disordered" evidence="1">
    <location>
        <begin position="176"/>
        <end position="258"/>
    </location>
</feature>
<dbReference type="RefSeq" id="WP_002636729.1">
    <property type="nucleotide sequence ID" value="NZ_CP012109.1"/>
</dbReference>
<reference evidence="3 4" key="1">
    <citation type="journal article" date="2016" name="PLoS ONE">
        <title>Complete Genome Sequence and Comparative Genomics of a Novel Myxobacterium Myxococcus hansupus.</title>
        <authorList>
            <person name="Sharma G."/>
            <person name="Narwani T."/>
            <person name="Subramanian S."/>
        </authorList>
    </citation>
    <scope>NUCLEOTIDE SEQUENCE [LARGE SCALE GENOMIC DNA]</scope>
    <source>
        <strain evidence="4">mixupus</strain>
    </source>
</reference>
<dbReference type="InterPro" id="IPR007831">
    <property type="entry name" value="T2SS_GspE_N"/>
</dbReference>
<feature type="compositionally biased region" description="Pro residues" evidence="1">
    <location>
        <begin position="180"/>
        <end position="197"/>
    </location>
</feature>
<evidence type="ECO:0000259" key="2">
    <source>
        <dbReference type="Pfam" id="PF05157"/>
    </source>
</evidence>
<proteinExistence type="predicted"/>
<evidence type="ECO:0000256" key="1">
    <source>
        <dbReference type="SAM" id="MobiDB-lite"/>
    </source>
</evidence>
<dbReference type="Proteomes" id="UP000009026">
    <property type="component" value="Chromosome"/>
</dbReference>
<gene>
    <name evidence="3" type="ORF">A176_002230</name>
</gene>
<dbReference type="PATRIC" id="fig|1297742.4.peg.2255"/>
<dbReference type="STRING" id="1297742.A176_002230"/>
<feature type="domain" description="Type II secretion system protein GspE N-terminal" evidence="2">
    <location>
        <begin position="59"/>
        <end position="146"/>
    </location>
</feature>
<dbReference type="AlphaFoldDB" id="A0A0H4WUP1"/>
<dbReference type="Pfam" id="PF05157">
    <property type="entry name" value="MshEN"/>
    <property type="match status" value="1"/>
</dbReference>
<keyword evidence="4" id="KW-1185">Reference proteome</keyword>
<dbReference type="EMBL" id="CP012109">
    <property type="protein sequence ID" value="AKQ65318.1"/>
    <property type="molecule type" value="Genomic_DNA"/>
</dbReference>
<sequence length="339" mass="36193">MRKKIGELLVEAGVVTEEQVRVALGRKSVYGSQRLGEVLVEQGLCTPTHIARALSAQHALPFVELPEEFPSSVVGLVSADFQSEHRIVPFRVEMEGRSERIHVAVDDPGDVTLVDELRFQLQKQMRVFVAASDDLDAALARVRGEPLDIVEAVALDEDEGVPPPPVAADAAPLEWDFPEAPKPVPKSVPPAPPPAARPPAFRGSASPPPPPPEATDGEPGADALDDLLGRKGAAPVRPPPPPPPDADGDAGEGKPRVPVVVFGGAAQGSRPSVPLTPTPQFSDEDLAVLDDIERISRGEDAELDTEKVKPARMVASLIRLLIRKGVIQESEFLEELAQK</sequence>
<feature type="compositionally biased region" description="Pro residues" evidence="1">
    <location>
        <begin position="236"/>
        <end position="245"/>
    </location>
</feature>
<evidence type="ECO:0000313" key="4">
    <source>
        <dbReference type="Proteomes" id="UP000009026"/>
    </source>
</evidence>
<dbReference type="InterPro" id="IPR037257">
    <property type="entry name" value="T2SS_E_N_sf"/>
</dbReference>
<dbReference type="eggNOG" id="COG2804">
    <property type="taxonomic scope" value="Bacteria"/>
</dbReference>
<organism evidence="3 4">
    <name type="scientific">Pseudomyxococcus hansupus</name>
    <dbReference type="NCBI Taxonomy" id="1297742"/>
    <lineage>
        <taxon>Bacteria</taxon>
        <taxon>Pseudomonadati</taxon>
        <taxon>Myxococcota</taxon>
        <taxon>Myxococcia</taxon>
        <taxon>Myxococcales</taxon>
        <taxon>Cystobacterineae</taxon>
        <taxon>Myxococcaceae</taxon>
        <taxon>Pseudomyxococcus</taxon>
    </lineage>
</organism>
<accession>A0A0H4WUP1</accession>
<protein>
    <submittedName>
        <fullName evidence="3">Type IV fimbrial assembly, ATPase PilB</fullName>
    </submittedName>
</protein>
<evidence type="ECO:0000313" key="3">
    <source>
        <dbReference type="EMBL" id="AKQ65318.1"/>
    </source>
</evidence>
<dbReference type="SUPFAM" id="SSF160246">
    <property type="entry name" value="EspE N-terminal domain-like"/>
    <property type="match status" value="1"/>
</dbReference>
<dbReference type="OrthoDB" id="5380533at2"/>
<dbReference type="KEGG" id="mym:A176_002230"/>
<dbReference type="Gene3D" id="3.30.300.160">
    <property type="entry name" value="Type II secretion system, protein E, N-terminal domain"/>
    <property type="match status" value="1"/>
</dbReference>
<name>A0A0H4WUP1_9BACT</name>